<comment type="cofactor">
    <cofactor evidence="1">
        <name>heme b</name>
        <dbReference type="ChEBI" id="CHEBI:60344"/>
    </cofactor>
</comment>
<keyword evidence="10" id="KW-0408">Iron</keyword>
<feature type="transmembrane region" description="Helical" evidence="13">
    <location>
        <begin position="61"/>
        <end position="80"/>
    </location>
</feature>
<evidence type="ECO:0000259" key="14">
    <source>
        <dbReference type="Pfam" id="PF01292"/>
    </source>
</evidence>
<evidence type="ECO:0000256" key="7">
    <source>
        <dbReference type="ARBA" id="ARBA00022723"/>
    </source>
</evidence>
<name>A0ABQ6VWK5_9PROT</name>
<comment type="subcellular location">
    <subcellularLocation>
        <location evidence="2">Cell membrane</location>
        <topology evidence="2">Multi-pass membrane protein</topology>
    </subcellularLocation>
</comment>
<evidence type="ECO:0000256" key="6">
    <source>
        <dbReference type="ARBA" id="ARBA00022692"/>
    </source>
</evidence>
<dbReference type="Pfam" id="PF01292">
    <property type="entry name" value="Ni_hydr_CYTB"/>
    <property type="match status" value="1"/>
</dbReference>
<keyword evidence="4" id="KW-1003">Cell membrane</keyword>
<evidence type="ECO:0000256" key="12">
    <source>
        <dbReference type="ARBA" id="ARBA00037975"/>
    </source>
</evidence>
<dbReference type="InterPro" id="IPR016174">
    <property type="entry name" value="Di-haem_cyt_TM"/>
</dbReference>
<dbReference type="SUPFAM" id="SSF81342">
    <property type="entry name" value="Transmembrane di-heme cytochromes"/>
    <property type="match status" value="1"/>
</dbReference>
<dbReference type="EMBL" id="QYAZ01000001">
    <property type="protein sequence ID" value="KAB8124452.1"/>
    <property type="molecule type" value="Genomic_DNA"/>
</dbReference>
<evidence type="ECO:0000256" key="13">
    <source>
        <dbReference type="SAM" id="Phobius"/>
    </source>
</evidence>
<sequence>MTVHSPASPRLPVRYSWETRWLHWLTAVLVIEQFAVGQVGWHFLDHGLPLRAFLVTTHTSLGVVLAAVFVTRIAWGLTGGRAIRFPVITFQERVARSMHRVLYLLLGGEIIFGYMARWSAGRPVMAFGVPINSPFPVLIRGTHSFFAWLHHWNAWLLVVVVLLHAGAALYHLCVHRDRIFQRMLP</sequence>
<evidence type="ECO:0000256" key="5">
    <source>
        <dbReference type="ARBA" id="ARBA00022617"/>
    </source>
</evidence>
<feature type="domain" description="Cytochrome b561 bacterial/Ni-hydrogenase" evidence="14">
    <location>
        <begin position="14"/>
        <end position="185"/>
    </location>
</feature>
<evidence type="ECO:0000256" key="8">
    <source>
        <dbReference type="ARBA" id="ARBA00022982"/>
    </source>
</evidence>
<evidence type="ECO:0000313" key="15">
    <source>
        <dbReference type="EMBL" id="KAB8124452.1"/>
    </source>
</evidence>
<keyword evidence="3" id="KW-0813">Transport</keyword>
<evidence type="ECO:0000256" key="10">
    <source>
        <dbReference type="ARBA" id="ARBA00023004"/>
    </source>
</evidence>
<keyword evidence="8" id="KW-0249">Electron transport</keyword>
<keyword evidence="11 13" id="KW-0472">Membrane</keyword>
<evidence type="ECO:0000256" key="3">
    <source>
        <dbReference type="ARBA" id="ARBA00022448"/>
    </source>
</evidence>
<reference evidence="15 16" key="1">
    <citation type="submission" date="2018-09" db="EMBL/GenBank/DDBJ databases">
        <title>Genome sequence and characterization of the bcs clusters for the production of nanocellulose from the low pH resistant strain Komagataeibacter medellinensis ID13488.</title>
        <authorList>
            <person name="Hernandez-Arriaga A.M."/>
            <person name="Del Cerro C."/>
            <person name="Urbina L."/>
            <person name="Eceiza A."/>
            <person name="Retegi A."/>
            <person name="Prieto M.A."/>
        </authorList>
    </citation>
    <scope>NUCLEOTIDE SEQUENCE [LARGE SCALE GENOMIC DNA]</scope>
    <source>
        <strain evidence="15 16">ID13488</strain>
    </source>
</reference>
<keyword evidence="5" id="KW-0349">Heme</keyword>
<feature type="transmembrane region" description="Helical" evidence="13">
    <location>
        <begin position="21"/>
        <end position="41"/>
    </location>
</feature>
<organism evidence="15 16">
    <name type="scientific">Komagataeibacter medellinensis</name>
    <dbReference type="NCBI Taxonomy" id="1177712"/>
    <lineage>
        <taxon>Bacteria</taxon>
        <taxon>Pseudomonadati</taxon>
        <taxon>Pseudomonadota</taxon>
        <taxon>Alphaproteobacteria</taxon>
        <taxon>Acetobacterales</taxon>
        <taxon>Acetobacteraceae</taxon>
        <taxon>Komagataeibacter</taxon>
    </lineage>
</organism>
<feature type="transmembrane region" description="Helical" evidence="13">
    <location>
        <begin position="152"/>
        <end position="173"/>
    </location>
</feature>
<evidence type="ECO:0000256" key="9">
    <source>
        <dbReference type="ARBA" id="ARBA00022989"/>
    </source>
</evidence>
<comment type="caution">
    <text evidence="15">The sequence shown here is derived from an EMBL/GenBank/DDBJ whole genome shotgun (WGS) entry which is preliminary data.</text>
</comment>
<dbReference type="InterPro" id="IPR011577">
    <property type="entry name" value="Cyt_b561_bac/Ni-Hgenase"/>
</dbReference>
<comment type="similarity">
    <text evidence="12">Belongs to the cytochrome b561 family.</text>
</comment>
<evidence type="ECO:0000256" key="11">
    <source>
        <dbReference type="ARBA" id="ARBA00023136"/>
    </source>
</evidence>
<evidence type="ECO:0000256" key="4">
    <source>
        <dbReference type="ARBA" id="ARBA00022475"/>
    </source>
</evidence>
<protein>
    <submittedName>
        <fullName evidence="15">Cytochrome b</fullName>
    </submittedName>
</protein>
<dbReference type="Proteomes" id="UP000427842">
    <property type="component" value="Unassembled WGS sequence"/>
</dbReference>
<keyword evidence="9 13" id="KW-1133">Transmembrane helix</keyword>
<dbReference type="InterPro" id="IPR052168">
    <property type="entry name" value="Cytochrome_b561_oxidase"/>
</dbReference>
<evidence type="ECO:0000256" key="1">
    <source>
        <dbReference type="ARBA" id="ARBA00001970"/>
    </source>
</evidence>
<gene>
    <name evidence="15" type="ORF">D3W54_09950</name>
</gene>
<dbReference type="RefSeq" id="WP_153470400.1">
    <property type="nucleotide sequence ID" value="NZ_QYAZ01000001.1"/>
</dbReference>
<dbReference type="PANTHER" id="PTHR30529">
    <property type="entry name" value="CYTOCHROME B561"/>
    <property type="match status" value="1"/>
</dbReference>
<proteinExistence type="inferred from homology"/>
<feature type="transmembrane region" description="Helical" evidence="13">
    <location>
        <begin position="101"/>
        <end position="120"/>
    </location>
</feature>
<dbReference type="PANTHER" id="PTHR30529:SF7">
    <property type="entry name" value="CYTOCHROME B561 BACTERIAL_NI-HYDROGENASE DOMAIN-CONTAINING PROTEIN"/>
    <property type="match status" value="1"/>
</dbReference>
<keyword evidence="16" id="KW-1185">Reference proteome</keyword>
<evidence type="ECO:0000313" key="16">
    <source>
        <dbReference type="Proteomes" id="UP000427842"/>
    </source>
</evidence>
<evidence type="ECO:0000256" key="2">
    <source>
        <dbReference type="ARBA" id="ARBA00004651"/>
    </source>
</evidence>
<accession>A0ABQ6VWK5</accession>
<keyword evidence="7" id="KW-0479">Metal-binding</keyword>
<dbReference type="Gene3D" id="1.20.950.20">
    <property type="entry name" value="Transmembrane di-heme cytochromes, Chain C"/>
    <property type="match status" value="1"/>
</dbReference>
<keyword evidence="6 13" id="KW-0812">Transmembrane</keyword>